<evidence type="ECO:0000259" key="14">
    <source>
        <dbReference type="Pfam" id="PF13476"/>
    </source>
</evidence>
<keyword evidence="10" id="KW-0234">DNA repair</keyword>
<dbReference type="GO" id="GO:0030915">
    <property type="term" value="C:Smc5-Smc6 complex"/>
    <property type="evidence" value="ECO:0007669"/>
    <property type="project" value="TreeGrafter"/>
</dbReference>
<name>A0A9P0CQ37_9CUCU</name>
<evidence type="ECO:0000256" key="12">
    <source>
        <dbReference type="SAM" id="Coils"/>
    </source>
</evidence>
<evidence type="ECO:0000313" key="16">
    <source>
        <dbReference type="Proteomes" id="UP001153636"/>
    </source>
</evidence>
<dbReference type="Pfam" id="PF13476">
    <property type="entry name" value="AAA_23"/>
    <property type="match status" value="1"/>
</dbReference>
<evidence type="ECO:0000256" key="5">
    <source>
        <dbReference type="ARBA" id="ARBA00022741"/>
    </source>
</evidence>
<comment type="subcellular location">
    <subcellularLocation>
        <location evidence="2">Chromosome</location>
    </subcellularLocation>
    <subcellularLocation>
        <location evidence="1">Nucleus</location>
    </subcellularLocation>
</comment>
<accession>A0A9P0CQ37</accession>
<dbReference type="GO" id="GO:0000724">
    <property type="term" value="P:double-strand break repair via homologous recombination"/>
    <property type="evidence" value="ECO:0007669"/>
    <property type="project" value="TreeGrafter"/>
</dbReference>
<keyword evidence="7" id="KW-0067">ATP-binding</keyword>
<keyword evidence="9" id="KW-0233">DNA recombination</keyword>
<evidence type="ECO:0000256" key="6">
    <source>
        <dbReference type="ARBA" id="ARBA00022763"/>
    </source>
</evidence>
<keyword evidence="6" id="KW-0227">DNA damage</keyword>
<dbReference type="GO" id="GO:0016887">
    <property type="term" value="F:ATP hydrolysis activity"/>
    <property type="evidence" value="ECO:0007669"/>
    <property type="project" value="InterPro"/>
</dbReference>
<feature type="coiled-coil region" evidence="12">
    <location>
        <begin position="224"/>
        <end position="451"/>
    </location>
</feature>
<dbReference type="InterPro" id="IPR027417">
    <property type="entry name" value="P-loop_NTPase"/>
</dbReference>
<feature type="domain" description="Rad50/SbcC-type AAA" evidence="14">
    <location>
        <begin position="39"/>
        <end position="245"/>
    </location>
</feature>
<evidence type="ECO:0000256" key="9">
    <source>
        <dbReference type="ARBA" id="ARBA00023172"/>
    </source>
</evidence>
<evidence type="ECO:0000256" key="3">
    <source>
        <dbReference type="ARBA" id="ARBA00006793"/>
    </source>
</evidence>
<dbReference type="SUPFAM" id="SSF52540">
    <property type="entry name" value="P-loop containing nucleoside triphosphate hydrolases"/>
    <property type="match status" value="1"/>
</dbReference>
<dbReference type="Proteomes" id="UP001153636">
    <property type="component" value="Chromosome 15"/>
</dbReference>
<dbReference type="PANTHER" id="PTHR19306">
    <property type="entry name" value="STRUCTURAL MAINTENANCE OF CHROMOSOMES 5,6 SMC5, SMC6"/>
    <property type="match status" value="1"/>
</dbReference>
<dbReference type="Gene3D" id="1.10.287.1490">
    <property type="match status" value="1"/>
</dbReference>
<feature type="compositionally biased region" description="Polar residues" evidence="13">
    <location>
        <begin position="9"/>
        <end position="20"/>
    </location>
</feature>
<dbReference type="GO" id="GO:0005634">
    <property type="term" value="C:nucleus"/>
    <property type="evidence" value="ECO:0007669"/>
    <property type="project" value="UniProtKB-SubCell"/>
</dbReference>
<dbReference type="AlphaFoldDB" id="A0A9P0CQ37"/>
<keyword evidence="4" id="KW-0158">Chromosome</keyword>
<evidence type="ECO:0000313" key="15">
    <source>
        <dbReference type="EMBL" id="CAH1103840.1"/>
    </source>
</evidence>
<proteinExistence type="inferred from homology"/>
<dbReference type="Gene3D" id="3.40.50.300">
    <property type="entry name" value="P-loop containing nucleotide triphosphate hydrolases"/>
    <property type="match status" value="2"/>
</dbReference>
<organism evidence="15 16">
    <name type="scientific">Psylliodes chrysocephalus</name>
    <dbReference type="NCBI Taxonomy" id="3402493"/>
    <lineage>
        <taxon>Eukaryota</taxon>
        <taxon>Metazoa</taxon>
        <taxon>Ecdysozoa</taxon>
        <taxon>Arthropoda</taxon>
        <taxon>Hexapoda</taxon>
        <taxon>Insecta</taxon>
        <taxon>Pterygota</taxon>
        <taxon>Neoptera</taxon>
        <taxon>Endopterygota</taxon>
        <taxon>Coleoptera</taxon>
        <taxon>Polyphaga</taxon>
        <taxon>Cucujiformia</taxon>
        <taxon>Chrysomeloidea</taxon>
        <taxon>Chrysomelidae</taxon>
        <taxon>Galerucinae</taxon>
        <taxon>Alticini</taxon>
        <taxon>Psylliodes</taxon>
    </lineage>
</organism>
<dbReference type="GO" id="GO:0003697">
    <property type="term" value="F:single-stranded DNA binding"/>
    <property type="evidence" value="ECO:0007669"/>
    <property type="project" value="TreeGrafter"/>
</dbReference>
<evidence type="ECO:0000256" key="8">
    <source>
        <dbReference type="ARBA" id="ARBA00023054"/>
    </source>
</evidence>
<comment type="similarity">
    <text evidence="3">Belongs to the SMC family. SMC6 subfamily.</text>
</comment>
<evidence type="ECO:0000256" key="7">
    <source>
        <dbReference type="ARBA" id="ARBA00022840"/>
    </source>
</evidence>
<dbReference type="GO" id="GO:0035861">
    <property type="term" value="C:site of double-strand break"/>
    <property type="evidence" value="ECO:0007669"/>
    <property type="project" value="TreeGrafter"/>
</dbReference>
<keyword evidence="11" id="KW-0539">Nucleus</keyword>
<keyword evidence="16" id="KW-1185">Reference proteome</keyword>
<dbReference type="GO" id="GO:0003684">
    <property type="term" value="F:damaged DNA binding"/>
    <property type="evidence" value="ECO:0007669"/>
    <property type="project" value="TreeGrafter"/>
</dbReference>
<dbReference type="InterPro" id="IPR038729">
    <property type="entry name" value="Rad50/SbcC_AAA"/>
</dbReference>
<reference evidence="15" key="1">
    <citation type="submission" date="2022-01" db="EMBL/GenBank/DDBJ databases">
        <authorList>
            <person name="King R."/>
        </authorList>
    </citation>
    <scope>NUCLEOTIDE SEQUENCE</scope>
</reference>
<evidence type="ECO:0000256" key="4">
    <source>
        <dbReference type="ARBA" id="ARBA00022454"/>
    </source>
</evidence>
<feature type="coiled-coil region" evidence="12">
    <location>
        <begin position="657"/>
        <end position="719"/>
    </location>
</feature>
<dbReference type="GO" id="GO:0005524">
    <property type="term" value="F:ATP binding"/>
    <property type="evidence" value="ECO:0007669"/>
    <property type="project" value="UniProtKB-KW"/>
</dbReference>
<dbReference type="OrthoDB" id="10072614at2759"/>
<sequence>MSTRKRKPFNNNTSENSTPLKKNKPEEIATQKRAGVVNRISLKNFMCHSFLEVTFIKNTFVIGKNGSGKSAILTALIVGLGGKAALTNRGSSVKGFVKAGKPSANIEIELCNEGPMAYKPAVFGNNIIIIRNITASGSSSYKVKSDTGDLISTQSREVHNITLGLNIQVDNPICILNQDTSRNFLNSNNPKNKFTLFMKATKLESLELEYKKTQSNQKDCVTVLNEKSVNFKKLQDQIKQFKQKIDNHKSIMSLRDKKDLLQRELIWAKVRDTEEELHGCQLNLNTLEKKLNNYKINSAKRVENMQEFKDNIDRLEQQLLEIKEKIEVKKIPQRDIKSEIEELFKNLSSKKKEKQRLLTSIQNKSTDIQTLKQDIGESKENMSKVEKQKMERNRNLTTLQNKLKELDDHLGAAKNDLFQMRGDLSRKENEEDGLKQEISQIDRNLNNEKNKLNDMSAGSSNELHLYGRDIPRLKQAIAQNKHKFQHEPRGPLGSYIKMKNKQWTVAVEGYIGPSILQAFAVDNKKDNELLRELFNKVLGNARHPQIITSKFLMKKHNVPENLINAPDDCISVFNAIEIDDPIVSNCIVDNCSPEYILLIPSDTRAQQLLSDKQFVPKNCRQGITAKGDKYYPDPNYRSYASSYHRAQYLQIDTKEHLKALKQSIANMVRRREEVTNIFETLKKSMREQIMKRQQLEEKIKKVNLARIQIKKQLEELNSMDEPEFQNVNLLEDELKECLEVVKKETAALEETNGSIKEIKQLIQEKEFGLSELKNSTKDMEEEFQRITNEIRENRIKQKEISTGEELEKKVIAEYETRVSSARSEVNLKNKEVEKSTNEASVVGERLPELRQVPTITKEVTEIKHKISRIETDPENIDLVVDKYTELTEKFRKSCDIMTSLQADINELSLALERRNKHYKLTENYFVQYMRYSFRKILEYGHFKGNLDINIADKKLDLIVIPQHGSQGHTTTSNLSGGERSFSTVAFLYSLWQCMELPFYFLDEFDVYMDKLTRTKVVDILLHHAASKPQLLFVFLTPQDVSFINQDVAILRLEDPHNFNV</sequence>
<evidence type="ECO:0000256" key="13">
    <source>
        <dbReference type="SAM" id="MobiDB-lite"/>
    </source>
</evidence>
<keyword evidence="8 12" id="KW-0175">Coiled coil</keyword>
<keyword evidence="5" id="KW-0547">Nucleotide-binding</keyword>
<dbReference type="EMBL" id="OV651827">
    <property type="protein sequence ID" value="CAH1103840.1"/>
    <property type="molecule type" value="Genomic_DNA"/>
</dbReference>
<evidence type="ECO:0000256" key="11">
    <source>
        <dbReference type="ARBA" id="ARBA00023242"/>
    </source>
</evidence>
<feature type="region of interest" description="Disordered" evidence="13">
    <location>
        <begin position="1"/>
        <end position="29"/>
    </location>
</feature>
<protein>
    <recommendedName>
        <fullName evidence="14">Rad50/SbcC-type AAA domain-containing protein</fullName>
    </recommendedName>
</protein>
<evidence type="ECO:0000256" key="10">
    <source>
        <dbReference type="ARBA" id="ARBA00023204"/>
    </source>
</evidence>
<evidence type="ECO:0000256" key="1">
    <source>
        <dbReference type="ARBA" id="ARBA00004123"/>
    </source>
</evidence>
<evidence type="ECO:0000256" key="2">
    <source>
        <dbReference type="ARBA" id="ARBA00004286"/>
    </source>
</evidence>
<gene>
    <name evidence="15" type="ORF">PSYICH_LOCUS4722</name>
</gene>
<feature type="coiled-coil region" evidence="12">
    <location>
        <begin position="769"/>
        <end position="831"/>
    </location>
</feature>
<dbReference type="PANTHER" id="PTHR19306:SF6">
    <property type="entry name" value="STRUCTURAL MAINTENANCE OF CHROMOSOMES PROTEIN 6"/>
    <property type="match status" value="1"/>
</dbReference>